<dbReference type="PANTHER" id="PTHR34703">
    <property type="entry name" value="ANTIPORTER SUBUNIT MNHG2-RELATED"/>
    <property type="match status" value="1"/>
</dbReference>
<dbReference type="Proteomes" id="UP000027432">
    <property type="component" value="Unassembled WGS sequence"/>
</dbReference>
<dbReference type="NCBIfam" id="NF009316">
    <property type="entry name" value="PRK12674.1-5"/>
    <property type="match status" value="1"/>
</dbReference>
<feature type="compositionally biased region" description="Basic and acidic residues" evidence="1">
    <location>
        <begin position="126"/>
        <end position="138"/>
    </location>
</feature>
<evidence type="ECO:0000313" key="3">
    <source>
        <dbReference type="EMBL" id="KEO53997.1"/>
    </source>
</evidence>
<dbReference type="PANTHER" id="PTHR34703:SF1">
    <property type="entry name" value="ANTIPORTER SUBUNIT MNHG2-RELATED"/>
    <property type="match status" value="1"/>
</dbReference>
<gene>
    <name evidence="3" type="ORF">TP2_03540</name>
</gene>
<organism evidence="3 4">
    <name type="scientific">Thioclava pacifica DSM 10166</name>
    <dbReference type="NCBI Taxonomy" id="1353537"/>
    <lineage>
        <taxon>Bacteria</taxon>
        <taxon>Pseudomonadati</taxon>
        <taxon>Pseudomonadota</taxon>
        <taxon>Alphaproteobacteria</taxon>
        <taxon>Rhodobacterales</taxon>
        <taxon>Paracoccaceae</taxon>
        <taxon>Thioclava</taxon>
    </lineage>
</organism>
<dbReference type="STRING" id="1353537.TP2_03540"/>
<dbReference type="EMBL" id="AUND01000012">
    <property type="protein sequence ID" value="KEO53997.1"/>
    <property type="molecule type" value="Genomic_DNA"/>
</dbReference>
<evidence type="ECO:0000256" key="2">
    <source>
        <dbReference type="SAM" id="Phobius"/>
    </source>
</evidence>
<accession>A0A074JXB6</accession>
<dbReference type="AlphaFoldDB" id="A0A074JXB6"/>
<evidence type="ECO:0008006" key="5">
    <source>
        <dbReference type="Google" id="ProtNLM"/>
    </source>
</evidence>
<feature type="transmembrane region" description="Helical" evidence="2">
    <location>
        <begin position="43"/>
        <end position="61"/>
    </location>
</feature>
<sequence>MDMFWDIVISALLVIGGVFGLVGSFGLVKLPDPMTRLHAPTKAATLGVGSILIASMVWFAAKQGHLTLHELMVTVFIFLTAPITAHFISKANIFRDWPADKLPRPAGEGDWAVHTADADTSQGELAVERETEAEEKAD</sequence>
<dbReference type="Pfam" id="PF03334">
    <property type="entry name" value="PhaG_MnhG_YufB"/>
    <property type="match status" value="1"/>
</dbReference>
<dbReference type="NCBIfam" id="TIGR01300">
    <property type="entry name" value="CPA3_mnhG_phaG"/>
    <property type="match status" value="1"/>
</dbReference>
<dbReference type="OrthoDB" id="4427992at2"/>
<keyword evidence="2" id="KW-1133">Transmembrane helix</keyword>
<feature type="transmembrane region" description="Helical" evidence="2">
    <location>
        <begin position="6"/>
        <end position="31"/>
    </location>
</feature>
<keyword evidence="2" id="KW-0812">Transmembrane</keyword>
<dbReference type="GO" id="GO:0015385">
    <property type="term" value="F:sodium:proton antiporter activity"/>
    <property type="evidence" value="ECO:0007669"/>
    <property type="project" value="TreeGrafter"/>
</dbReference>
<dbReference type="InterPro" id="IPR005133">
    <property type="entry name" value="PhaG_MnhG_YufB"/>
</dbReference>
<protein>
    <recommendedName>
        <fullName evidence="5">Cation:proton antiporter</fullName>
    </recommendedName>
</protein>
<proteinExistence type="predicted"/>
<evidence type="ECO:0000256" key="1">
    <source>
        <dbReference type="SAM" id="MobiDB-lite"/>
    </source>
</evidence>
<name>A0A074JXB6_9RHOB</name>
<comment type="caution">
    <text evidence="3">The sequence shown here is derived from an EMBL/GenBank/DDBJ whole genome shotgun (WGS) entry which is preliminary data.</text>
</comment>
<keyword evidence="2" id="KW-0472">Membrane</keyword>
<dbReference type="eggNOG" id="COG1320">
    <property type="taxonomic scope" value="Bacteria"/>
</dbReference>
<keyword evidence="4" id="KW-1185">Reference proteome</keyword>
<evidence type="ECO:0000313" key="4">
    <source>
        <dbReference type="Proteomes" id="UP000027432"/>
    </source>
</evidence>
<feature type="transmembrane region" description="Helical" evidence="2">
    <location>
        <begin position="67"/>
        <end position="88"/>
    </location>
</feature>
<feature type="region of interest" description="Disordered" evidence="1">
    <location>
        <begin position="104"/>
        <end position="138"/>
    </location>
</feature>
<reference evidence="3 4" key="1">
    <citation type="submission" date="2013-07" db="EMBL/GenBank/DDBJ databases">
        <title>Thioclava pacifica DSM 10166 Genome Sequencing.</title>
        <authorList>
            <person name="Lai Q."/>
            <person name="Shao Z."/>
        </authorList>
    </citation>
    <scope>NUCLEOTIDE SEQUENCE [LARGE SCALE GENOMIC DNA]</scope>
    <source>
        <strain evidence="3 4">DSM 10166</strain>
    </source>
</reference>